<dbReference type="GO" id="GO:0010181">
    <property type="term" value="F:FMN binding"/>
    <property type="evidence" value="ECO:0007669"/>
    <property type="project" value="InterPro"/>
</dbReference>
<name>A0A319DB24_9EURO</name>
<dbReference type="Proteomes" id="UP000247810">
    <property type="component" value="Unassembled WGS sequence"/>
</dbReference>
<evidence type="ECO:0000313" key="3">
    <source>
        <dbReference type="Proteomes" id="UP000247810"/>
    </source>
</evidence>
<dbReference type="Pfam" id="PF00724">
    <property type="entry name" value="Oxidored_FMN"/>
    <property type="match status" value="1"/>
</dbReference>
<dbReference type="InterPro" id="IPR001155">
    <property type="entry name" value="OxRdtase_FMN_N"/>
</dbReference>
<dbReference type="STRING" id="1448320.A0A319DB24"/>
<organism evidence="2 3">
    <name type="scientific">Aspergillus ellipticus CBS 707.79</name>
    <dbReference type="NCBI Taxonomy" id="1448320"/>
    <lineage>
        <taxon>Eukaryota</taxon>
        <taxon>Fungi</taxon>
        <taxon>Dikarya</taxon>
        <taxon>Ascomycota</taxon>
        <taxon>Pezizomycotina</taxon>
        <taxon>Eurotiomycetes</taxon>
        <taxon>Eurotiomycetidae</taxon>
        <taxon>Eurotiales</taxon>
        <taxon>Aspergillaceae</taxon>
        <taxon>Aspergillus</taxon>
        <taxon>Aspergillus subgen. Circumdati</taxon>
    </lineage>
</organism>
<dbReference type="VEuPathDB" id="FungiDB:BO71DRAFT_325205"/>
<feature type="non-terminal residue" evidence="2">
    <location>
        <position position="1"/>
    </location>
</feature>
<evidence type="ECO:0000259" key="1">
    <source>
        <dbReference type="Pfam" id="PF00724"/>
    </source>
</evidence>
<keyword evidence="3" id="KW-1185">Reference proteome</keyword>
<dbReference type="OrthoDB" id="276546at2759"/>
<protein>
    <submittedName>
        <fullName evidence="2">FMN-linked oxidoreductase</fullName>
    </submittedName>
</protein>
<reference evidence="2 3" key="1">
    <citation type="submission" date="2018-02" db="EMBL/GenBank/DDBJ databases">
        <title>The genomes of Aspergillus section Nigri reveals drivers in fungal speciation.</title>
        <authorList>
            <consortium name="DOE Joint Genome Institute"/>
            <person name="Vesth T.C."/>
            <person name="Nybo J."/>
            <person name="Theobald S."/>
            <person name="Brandl J."/>
            <person name="Frisvad J.C."/>
            <person name="Nielsen K.F."/>
            <person name="Lyhne E.K."/>
            <person name="Kogle M.E."/>
            <person name="Kuo A."/>
            <person name="Riley R."/>
            <person name="Clum A."/>
            <person name="Nolan M."/>
            <person name="Lipzen A."/>
            <person name="Salamov A."/>
            <person name="Henrissat B."/>
            <person name="Wiebenga A."/>
            <person name="De vries R.P."/>
            <person name="Grigoriev I.V."/>
            <person name="Mortensen U.H."/>
            <person name="Andersen M.R."/>
            <person name="Baker S.E."/>
        </authorList>
    </citation>
    <scope>NUCLEOTIDE SEQUENCE [LARGE SCALE GENOMIC DNA]</scope>
    <source>
        <strain evidence="2 3">CBS 707.79</strain>
    </source>
</reference>
<dbReference type="EMBL" id="KZ825869">
    <property type="protein sequence ID" value="PYH94549.1"/>
    <property type="molecule type" value="Genomic_DNA"/>
</dbReference>
<dbReference type="PANTHER" id="PTHR22893:SF91">
    <property type="entry name" value="NADPH DEHYDROGENASE 2-RELATED"/>
    <property type="match status" value="1"/>
</dbReference>
<dbReference type="InterPro" id="IPR045247">
    <property type="entry name" value="Oye-like"/>
</dbReference>
<feature type="domain" description="NADH:flavin oxidoreductase/NADH oxidase N-terminal" evidence="1">
    <location>
        <begin position="3"/>
        <end position="171"/>
    </location>
</feature>
<dbReference type="InterPro" id="IPR013785">
    <property type="entry name" value="Aldolase_TIM"/>
</dbReference>
<proteinExistence type="predicted"/>
<dbReference type="SUPFAM" id="SSF51395">
    <property type="entry name" value="FMN-linked oxidoreductases"/>
    <property type="match status" value="1"/>
</dbReference>
<accession>A0A319DB24</accession>
<dbReference type="PANTHER" id="PTHR22893">
    <property type="entry name" value="NADH OXIDOREDUCTASE-RELATED"/>
    <property type="match status" value="1"/>
</dbReference>
<dbReference type="AlphaFoldDB" id="A0A319DB24"/>
<dbReference type="Gene3D" id="3.20.20.70">
    <property type="entry name" value="Aldolase class I"/>
    <property type="match status" value="1"/>
</dbReference>
<evidence type="ECO:0000313" key="2">
    <source>
        <dbReference type="EMBL" id="PYH94549.1"/>
    </source>
</evidence>
<gene>
    <name evidence="2" type="ORF">BO71DRAFT_325205</name>
</gene>
<sequence length="203" mass="22695">SHANLRTDRYGGSTENRCRFVLEVLEAIISVWGARSVGIKICPADDYNNSTVSYVELTGVYTHLIQELVKRDIGFINLSRRGCDVGRSTDDYFQTSPRPEGKELPLGYDPLHQFGNLVKYPGSRTMLMVNHEYTIEEANELIGNGKIDLVAFARSFIYNPDFMSRARAGVPLATNNRGGAVNYGPYQHPDENNNDWPLAACCN</sequence>
<dbReference type="GO" id="GO:0016491">
    <property type="term" value="F:oxidoreductase activity"/>
    <property type="evidence" value="ECO:0007669"/>
    <property type="project" value="InterPro"/>
</dbReference>